<reference evidence="1 2" key="1">
    <citation type="journal article" date="2016" name="Nat. Commun.">
        <title>Thousands of microbial genomes shed light on interconnected biogeochemical processes in an aquifer system.</title>
        <authorList>
            <person name="Anantharaman K."/>
            <person name="Brown C.T."/>
            <person name="Hug L.A."/>
            <person name="Sharon I."/>
            <person name="Castelle C.J."/>
            <person name="Probst A.J."/>
            <person name="Thomas B.C."/>
            <person name="Singh A."/>
            <person name="Wilkins M.J."/>
            <person name="Karaoz U."/>
            <person name="Brodie E.L."/>
            <person name="Williams K.H."/>
            <person name="Hubbard S.S."/>
            <person name="Banfield J.F."/>
        </authorList>
    </citation>
    <scope>NUCLEOTIDE SEQUENCE [LARGE SCALE GENOMIC DNA]</scope>
</reference>
<comment type="caution">
    <text evidence="1">The sequence shown here is derived from an EMBL/GenBank/DDBJ whole genome shotgun (WGS) entry which is preliminary data.</text>
</comment>
<name>A0A1F4T5J7_UNCSA</name>
<dbReference type="PANTHER" id="PTHR38102:SF1">
    <property type="entry name" value="PERIPLASMIC CHAPERONE SPY"/>
    <property type="match status" value="1"/>
</dbReference>
<dbReference type="InterPro" id="IPR025961">
    <property type="entry name" value="Metal_resist"/>
</dbReference>
<dbReference type="Pfam" id="PF13801">
    <property type="entry name" value="Metal_resist"/>
    <property type="match status" value="1"/>
</dbReference>
<evidence type="ECO:0008006" key="3">
    <source>
        <dbReference type="Google" id="ProtNLM"/>
    </source>
</evidence>
<protein>
    <recommendedName>
        <fullName evidence="3">Periplasmic heavy metal sensor</fullName>
    </recommendedName>
</protein>
<sequence length="140" mass="16424">MIGLLGSLAVPAEAVRPNMGKGMMRGEKMGPERIFKDLNLTAEQKTKLLESRQAMERDLLPSRQKNEELMMKMRTEMTKDKPDRGAIEGYLKEINKNRLNSELKRTDFLLKFWGILTPEQKEKFRKTEKENWNKIRKGNR</sequence>
<dbReference type="Proteomes" id="UP000178602">
    <property type="component" value="Unassembled WGS sequence"/>
</dbReference>
<dbReference type="AlphaFoldDB" id="A0A1F4T5J7"/>
<dbReference type="InterPro" id="IPR052211">
    <property type="entry name" value="Cpx_auxiliary_protein"/>
</dbReference>
<evidence type="ECO:0000313" key="1">
    <source>
        <dbReference type="EMBL" id="OGC27810.1"/>
    </source>
</evidence>
<dbReference type="GO" id="GO:0030288">
    <property type="term" value="C:outer membrane-bounded periplasmic space"/>
    <property type="evidence" value="ECO:0007669"/>
    <property type="project" value="TreeGrafter"/>
</dbReference>
<dbReference type="EMBL" id="MEUG01000001">
    <property type="protein sequence ID" value="OGC27810.1"/>
    <property type="molecule type" value="Genomic_DNA"/>
</dbReference>
<dbReference type="GO" id="GO:0051082">
    <property type="term" value="F:unfolded protein binding"/>
    <property type="evidence" value="ECO:0007669"/>
    <property type="project" value="TreeGrafter"/>
</dbReference>
<dbReference type="PANTHER" id="PTHR38102">
    <property type="entry name" value="PERIPLASMIC CHAPERONE SPY"/>
    <property type="match status" value="1"/>
</dbReference>
<gene>
    <name evidence="1" type="ORF">A3K49_02235</name>
</gene>
<accession>A0A1F4T5J7</accession>
<proteinExistence type="predicted"/>
<dbReference type="Gene3D" id="1.20.120.1490">
    <property type="match status" value="1"/>
</dbReference>
<evidence type="ECO:0000313" key="2">
    <source>
        <dbReference type="Proteomes" id="UP000178602"/>
    </source>
</evidence>
<organism evidence="1 2">
    <name type="scientific">candidate division WOR-1 bacterium RIFOXYC12_FULL_54_18</name>
    <dbReference type="NCBI Taxonomy" id="1802584"/>
    <lineage>
        <taxon>Bacteria</taxon>
        <taxon>Bacillati</taxon>
        <taxon>Saganbacteria</taxon>
    </lineage>
</organism>